<evidence type="ECO:0000313" key="10">
    <source>
        <dbReference type="Proteomes" id="UP000264883"/>
    </source>
</evidence>
<sequence length="106" mass="11696">MKNILLVCSAGMSTSLLVSKMQRAAKENSLDCNIWAVSQSEAEANWEKADILLLGPQVRFLQSKMKTMVNGKIPIAVIDVLTYGRVDGQAVLNQAIKIIDEFQNTK</sequence>
<dbReference type="InterPro" id="IPR003501">
    <property type="entry name" value="PTS_EIIB_2/3"/>
</dbReference>
<keyword evidence="6" id="KW-0418">Kinase</keyword>
<feature type="domain" description="PTS EIIB type-3" evidence="8">
    <location>
        <begin position="1"/>
        <end position="105"/>
    </location>
</feature>
<feature type="modified residue" description="Phosphocysteine; by EIIA" evidence="7">
    <location>
        <position position="8"/>
    </location>
</feature>
<keyword evidence="4" id="KW-0808">Transferase</keyword>
<protein>
    <submittedName>
        <fullName evidence="9">PTS sugar transporter subunit IIB</fullName>
    </submittedName>
</protein>
<dbReference type="InterPro" id="IPR051819">
    <property type="entry name" value="PTS_sugar-specific_EIIB"/>
</dbReference>
<dbReference type="GO" id="GO:0016301">
    <property type="term" value="F:kinase activity"/>
    <property type="evidence" value="ECO:0007669"/>
    <property type="project" value="UniProtKB-KW"/>
</dbReference>
<dbReference type="InterPro" id="IPR013012">
    <property type="entry name" value="PTS_EIIB_3"/>
</dbReference>
<dbReference type="CDD" id="cd05564">
    <property type="entry name" value="PTS_IIB_chitobiose_lichenan"/>
    <property type="match status" value="1"/>
</dbReference>
<evidence type="ECO:0000259" key="8">
    <source>
        <dbReference type="PROSITE" id="PS51100"/>
    </source>
</evidence>
<evidence type="ECO:0000313" key="9">
    <source>
        <dbReference type="EMBL" id="ASW42404.1"/>
    </source>
</evidence>
<dbReference type="PANTHER" id="PTHR34581">
    <property type="entry name" value="PTS SYSTEM N,N'-DIACETYLCHITOBIOSE-SPECIFIC EIIB COMPONENT"/>
    <property type="match status" value="1"/>
</dbReference>
<dbReference type="RefSeq" id="WP_119864538.1">
    <property type="nucleotide sequence ID" value="NZ_CP016786.1"/>
</dbReference>
<dbReference type="Proteomes" id="UP000264883">
    <property type="component" value="Chromosome"/>
</dbReference>
<dbReference type="GO" id="GO:0008982">
    <property type="term" value="F:protein-N(PI)-phosphohistidine-sugar phosphotransferase activity"/>
    <property type="evidence" value="ECO:0007669"/>
    <property type="project" value="InterPro"/>
</dbReference>
<dbReference type="GO" id="GO:0009401">
    <property type="term" value="P:phosphoenolpyruvate-dependent sugar phosphotransferase system"/>
    <property type="evidence" value="ECO:0007669"/>
    <property type="project" value="UniProtKB-KW"/>
</dbReference>
<dbReference type="Pfam" id="PF02302">
    <property type="entry name" value="PTS_IIB"/>
    <property type="match status" value="1"/>
</dbReference>
<dbReference type="OrthoDB" id="9808134at2"/>
<keyword evidence="5" id="KW-0598">Phosphotransferase system</keyword>
<accession>A0A343JA46</accession>
<reference evidence="9 10" key="1">
    <citation type="submission" date="2016-08" db="EMBL/GenBank/DDBJ databases">
        <title>Complete Genome Sequence Of The Indigo Reducing Clostridium isatidis DSM15098.</title>
        <authorList>
            <person name="Little G.T."/>
            <person name="Minton N.P."/>
        </authorList>
    </citation>
    <scope>NUCLEOTIDE SEQUENCE [LARGE SCALE GENOMIC DNA]</scope>
    <source>
        <strain evidence="9 10">DSM 15098</strain>
    </source>
</reference>
<dbReference type="EMBL" id="CP016786">
    <property type="protein sequence ID" value="ASW42404.1"/>
    <property type="molecule type" value="Genomic_DNA"/>
</dbReference>
<name>A0A343JA46_9CLOT</name>
<proteinExistence type="predicted"/>
<keyword evidence="3 9" id="KW-0762">Sugar transport</keyword>
<evidence type="ECO:0000256" key="7">
    <source>
        <dbReference type="PROSITE-ProRule" id="PRU00423"/>
    </source>
</evidence>
<evidence type="ECO:0000256" key="6">
    <source>
        <dbReference type="ARBA" id="ARBA00022777"/>
    </source>
</evidence>
<evidence type="ECO:0000256" key="5">
    <source>
        <dbReference type="ARBA" id="ARBA00022683"/>
    </source>
</evidence>
<evidence type="ECO:0000256" key="3">
    <source>
        <dbReference type="ARBA" id="ARBA00022597"/>
    </source>
</evidence>
<dbReference type="AlphaFoldDB" id="A0A343JA46"/>
<keyword evidence="10" id="KW-1185">Reference proteome</keyword>
<evidence type="ECO:0000256" key="4">
    <source>
        <dbReference type="ARBA" id="ARBA00022679"/>
    </source>
</evidence>
<dbReference type="PANTHER" id="PTHR34581:SF2">
    <property type="entry name" value="PTS SYSTEM N,N'-DIACETYLCHITOBIOSE-SPECIFIC EIIB COMPONENT"/>
    <property type="match status" value="1"/>
</dbReference>
<dbReference type="KEGG" id="cia:BEN51_02560"/>
<organism evidence="9 10">
    <name type="scientific">Clostridium isatidis</name>
    <dbReference type="NCBI Taxonomy" id="182773"/>
    <lineage>
        <taxon>Bacteria</taxon>
        <taxon>Bacillati</taxon>
        <taxon>Bacillota</taxon>
        <taxon>Clostridia</taxon>
        <taxon>Eubacteriales</taxon>
        <taxon>Clostridiaceae</taxon>
        <taxon>Clostridium</taxon>
    </lineage>
</organism>
<dbReference type="SUPFAM" id="SSF52794">
    <property type="entry name" value="PTS system IIB component-like"/>
    <property type="match status" value="1"/>
</dbReference>
<gene>
    <name evidence="9" type="ORF">BEN51_02560</name>
</gene>
<dbReference type="Gene3D" id="3.40.50.2300">
    <property type="match status" value="1"/>
</dbReference>
<evidence type="ECO:0000256" key="2">
    <source>
        <dbReference type="ARBA" id="ARBA00022553"/>
    </source>
</evidence>
<keyword evidence="1" id="KW-0813">Transport</keyword>
<dbReference type="PROSITE" id="PS51100">
    <property type="entry name" value="PTS_EIIB_TYPE_3"/>
    <property type="match status" value="1"/>
</dbReference>
<dbReference type="InterPro" id="IPR036095">
    <property type="entry name" value="PTS_EIIB-like_sf"/>
</dbReference>
<keyword evidence="2" id="KW-0597">Phosphoprotein</keyword>
<evidence type="ECO:0000256" key="1">
    <source>
        <dbReference type="ARBA" id="ARBA00022448"/>
    </source>
</evidence>